<dbReference type="InterPro" id="IPR001509">
    <property type="entry name" value="Epimerase_deHydtase"/>
</dbReference>
<dbReference type="CDD" id="cd05266">
    <property type="entry name" value="SDR_a4"/>
    <property type="match status" value="1"/>
</dbReference>
<evidence type="ECO:0000313" key="3">
    <source>
        <dbReference type="Proteomes" id="UP000503447"/>
    </source>
</evidence>
<dbReference type="PANTHER" id="PTHR48079">
    <property type="entry name" value="PROTEIN YEEZ"/>
    <property type="match status" value="1"/>
</dbReference>
<dbReference type="Gene3D" id="3.40.50.720">
    <property type="entry name" value="NAD(P)-binding Rossmann-like Domain"/>
    <property type="match status" value="1"/>
</dbReference>
<evidence type="ECO:0000259" key="1">
    <source>
        <dbReference type="Pfam" id="PF01370"/>
    </source>
</evidence>
<reference evidence="3" key="1">
    <citation type="submission" date="2020-05" db="EMBL/GenBank/DDBJ databases">
        <title>Frigoriglobus tundricola gen. nov., sp. nov., a psychrotolerant cellulolytic planctomycete of the family Gemmataceae with two divergent copies of 16S rRNA gene.</title>
        <authorList>
            <person name="Kulichevskaya I.S."/>
            <person name="Ivanova A.A."/>
            <person name="Naumoff D.G."/>
            <person name="Beletsky A.V."/>
            <person name="Rijpstra W.I.C."/>
            <person name="Sinninghe Damste J.S."/>
            <person name="Mardanov A.V."/>
            <person name="Ravin N.V."/>
            <person name="Dedysh S.N."/>
        </authorList>
    </citation>
    <scope>NUCLEOTIDE SEQUENCE [LARGE SCALE GENOMIC DNA]</scope>
    <source>
        <strain evidence="3">PL17</strain>
    </source>
</reference>
<proteinExistence type="predicted"/>
<dbReference type="Pfam" id="PF01370">
    <property type="entry name" value="Epimerase"/>
    <property type="match status" value="1"/>
</dbReference>
<dbReference type="SUPFAM" id="SSF51735">
    <property type="entry name" value="NAD(P)-binding Rossmann-fold domains"/>
    <property type="match status" value="1"/>
</dbReference>
<feature type="domain" description="NAD-dependent epimerase/dehydratase" evidence="1">
    <location>
        <begin position="11"/>
        <end position="215"/>
    </location>
</feature>
<dbReference type="GO" id="GO:0005737">
    <property type="term" value="C:cytoplasm"/>
    <property type="evidence" value="ECO:0007669"/>
    <property type="project" value="TreeGrafter"/>
</dbReference>
<name>A0A6M5YGD1_9BACT</name>
<keyword evidence="3" id="KW-1185">Reference proteome</keyword>
<dbReference type="GO" id="GO:0004029">
    <property type="term" value="F:aldehyde dehydrogenase (NAD+) activity"/>
    <property type="evidence" value="ECO:0007669"/>
    <property type="project" value="TreeGrafter"/>
</dbReference>
<dbReference type="InterPro" id="IPR051783">
    <property type="entry name" value="NAD(P)-dependent_oxidoreduct"/>
</dbReference>
<dbReference type="AlphaFoldDB" id="A0A6M5YGD1"/>
<dbReference type="KEGG" id="ftj:FTUN_0579"/>
<dbReference type="PANTHER" id="PTHR48079:SF6">
    <property type="entry name" value="NAD(P)-BINDING DOMAIN-CONTAINING PROTEIN-RELATED"/>
    <property type="match status" value="1"/>
</dbReference>
<gene>
    <name evidence="2" type="ORF">FTUN_0579</name>
</gene>
<protein>
    <submittedName>
        <fullName evidence="2">NAD(P)-dependent oxidoreductase</fullName>
    </submittedName>
</protein>
<dbReference type="EMBL" id="CP053452">
    <property type="protein sequence ID" value="QJW93077.1"/>
    <property type="molecule type" value="Genomic_DNA"/>
</dbReference>
<evidence type="ECO:0000313" key="2">
    <source>
        <dbReference type="EMBL" id="QJW93077.1"/>
    </source>
</evidence>
<organism evidence="2 3">
    <name type="scientific">Frigoriglobus tundricola</name>
    <dbReference type="NCBI Taxonomy" id="2774151"/>
    <lineage>
        <taxon>Bacteria</taxon>
        <taxon>Pseudomonadati</taxon>
        <taxon>Planctomycetota</taxon>
        <taxon>Planctomycetia</taxon>
        <taxon>Gemmatales</taxon>
        <taxon>Gemmataceae</taxon>
        <taxon>Frigoriglobus</taxon>
    </lineage>
</organism>
<accession>A0A6M5YGD1</accession>
<sequence>MSPLEVTAPHLILGCGYLGRRVARLWRGAGHRVAALTRGNADALRASGIEPIGGDVLEPGSLRALPGAATVLYAVGWDRAAGRPMRDVYVSGLANVLAALPTCARFLYVSSTSVYGQSDGGWVTEASATEPTEESGRIVLEAEQLLRAHRPDAIVLRFAGLYGPDRLLRKQPILRGEPLVGDADKWLNLVHVADGAAAVLCAEARGVPSETYHIADGTPVPRRDFYTRLAELLHAPEAKFDHRAEPGAPNRRIDSSKARAALGWVPEFASYRDGLPVAVRESVL</sequence>
<dbReference type="Proteomes" id="UP000503447">
    <property type="component" value="Chromosome"/>
</dbReference>
<dbReference type="InterPro" id="IPR036291">
    <property type="entry name" value="NAD(P)-bd_dom_sf"/>
</dbReference>